<keyword evidence="3" id="KW-0378">Hydrolase</keyword>
<protein>
    <submittedName>
        <fullName evidence="3">Phosphoesterase RecJ-like protein</fullName>
        <ecNumber evidence="3">3.1.13.3</ecNumber>
        <ecNumber evidence="3">3.1.3.7</ecNumber>
    </submittedName>
</protein>
<dbReference type="SUPFAM" id="SSF64182">
    <property type="entry name" value="DHH phosphoesterases"/>
    <property type="match status" value="1"/>
</dbReference>
<dbReference type="InterPro" id="IPR003156">
    <property type="entry name" value="DHHA1_dom"/>
</dbReference>
<dbReference type="AlphaFoldDB" id="A0A841KS04"/>
<gene>
    <name evidence="3" type="ORF">HNQ80_002626</name>
</gene>
<evidence type="ECO:0000259" key="2">
    <source>
        <dbReference type="Pfam" id="PF02272"/>
    </source>
</evidence>
<organism evidence="3 4">
    <name type="scientific">Anaerosolibacter carboniphilus</name>
    <dbReference type="NCBI Taxonomy" id="1417629"/>
    <lineage>
        <taxon>Bacteria</taxon>
        <taxon>Bacillati</taxon>
        <taxon>Bacillota</taxon>
        <taxon>Clostridia</taxon>
        <taxon>Peptostreptococcales</taxon>
        <taxon>Thermotaleaceae</taxon>
        <taxon>Anaerosolibacter</taxon>
    </lineage>
</organism>
<proteinExistence type="predicted"/>
<dbReference type="GO" id="GO:0003676">
    <property type="term" value="F:nucleic acid binding"/>
    <property type="evidence" value="ECO:0007669"/>
    <property type="project" value="InterPro"/>
</dbReference>
<dbReference type="EMBL" id="JACHEN010000015">
    <property type="protein sequence ID" value="MBB6216524.1"/>
    <property type="molecule type" value="Genomic_DNA"/>
</dbReference>
<accession>A0A841KS04</accession>
<dbReference type="InterPro" id="IPR001667">
    <property type="entry name" value="DDH_dom"/>
</dbReference>
<keyword evidence="4" id="KW-1185">Reference proteome</keyword>
<name>A0A841KS04_9FIRM</name>
<dbReference type="RefSeq" id="WP_279288993.1">
    <property type="nucleotide sequence ID" value="NZ_JACHEN010000015.1"/>
</dbReference>
<feature type="domain" description="DHHA1" evidence="2">
    <location>
        <begin position="236"/>
        <end position="320"/>
    </location>
</feature>
<dbReference type="InterPro" id="IPR038763">
    <property type="entry name" value="DHH_sf"/>
</dbReference>
<dbReference type="Gene3D" id="3.90.1640.10">
    <property type="entry name" value="inorganic pyrophosphatase (n-terminal core)"/>
    <property type="match status" value="1"/>
</dbReference>
<feature type="domain" description="DDH" evidence="1">
    <location>
        <begin position="20"/>
        <end position="160"/>
    </location>
</feature>
<evidence type="ECO:0000313" key="3">
    <source>
        <dbReference type="EMBL" id="MBB6216524.1"/>
    </source>
</evidence>
<evidence type="ECO:0000313" key="4">
    <source>
        <dbReference type="Proteomes" id="UP000579281"/>
    </source>
</evidence>
<comment type="caution">
    <text evidence="3">The sequence shown here is derived from an EMBL/GenBank/DDBJ whole genome shotgun (WGS) entry which is preliminary data.</text>
</comment>
<dbReference type="Pfam" id="PF02272">
    <property type="entry name" value="DHHA1"/>
    <property type="match status" value="1"/>
</dbReference>
<dbReference type="PANTHER" id="PTHR47618">
    <property type="entry name" value="BIFUNCTIONAL OLIGORIBONUCLEASE AND PAP PHOSPHATASE NRNA"/>
    <property type="match status" value="1"/>
</dbReference>
<dbReference type="Gene3D" id="3.10.310.30">
    <property type="match status" value="1"/>
</dbReference>
<dbReference type="EC" id="3.1.3.7" evidence="3"/>
<dbReference type="Pfam" id="PF01368">
    <property type="entry name" value="DHH"/>
    <property type="match status" value="1"/>
</dbReference>
<evidence type="ECO:0000259" key="1">
    <source>
        <dbReference type="Pfam" id="PF01368"/>
    </source>
</evidence>
<sequence length="322" mass="35559">MTVNMMRDKKFVEAIEKGEHILILPHILPDGDTIGSSLALFLAFKKMGKDPWILLTDDIPYNLRFLPVRYIIRETSKIPTPDIVISIDCSDLDRLGTRSQYIHNANRSINIDHHITNTLFADLNIVEPEAAATGEIIYSLIEAMGMDMDSEIATCLYTAISTDTGSFKYSNTTSRTHEIAADLLRNGIVLNDITTEVYQNKPSYQVKLLSAVLSTLEFHYEGQLAVLHVTEDMLNNTGAIPADTDGLIEYARDIKGVEVGILLKELNPGEIKVGLRSKYQIDVSKIAGEFGGGGHSKASGCTIYGSIEDAKNKLIRALNNKL</sequence>
<dbReference type="PANTHER" id="PTHR47618:SF1">
    <property type="entry name" value="BIFUNCTIONAL OLIGORIBONUCLEASE AND PAP PHOSPHATASE NRNA"/>
    <property type="match status" value="1"/>
</dbReference>
<dbReference type="InterPro" id="IPR051319">
    <property type="entry name" value="Oligoribo/pAp-PDE_c-di-AMP_PDE"/>
</dbReference>
<reference evidence="3 4" key="1">
    <citation type="submission" date="2020-08" db="EMBL/GenBank/DDBJ databases">
        <title>Genomic Encyclopedia of Type Strains, Phase IV (KMG-IV): sequencing the most valuable type-strain genomes for metagenomic binning, comparative biology and taxonomic classification.</title>
        <authorList>
            <person name="Goeker M."/>
        </authorList>
    </citation>
    <scope>NUCLEOTIDE SEQUENCE [LARGE SCALE GENOMIC DNA]</scope>
    <source>
        <strain evidence="3 4">DSM 103526</strain>
    </source>
</reference>
<dbReference type="EC" id="3.1.13.3" evidence="3"/>
<dbReference type="Proteomes" id="UP000579281">
    <property type="component" value="Unassembled WGS sequence"/>
</dbReference>
<dbReference type="GO" id="GO:0008441">
    <property type="term" value="F:3'(2'),5'-bisphosphate nucleotidase activity"/>
    <property type="evidence" value="ECO:0007669"/>
    <property type="project" value="UniProtKB-EC"/>
</dbReference>